<evidence type="ECO:0000313" key="3">
    <source>
        <dbReference type="Proteomes" id="UP000299102"/>
    </source>
</evidence>
<feature type="region of interest" description="Disordered" evidence="1">
    <location>
        <begin position="1"/>
        <end position="80"/>
    </location>
</feature>
<dbReference type="EMBL" id="BGZK01000441">
    <property type="protein sequence ID" value="GBP43719.1"/>
    <property type="molecule type" value="Genomic_DNA"/>
</dbReference>
<sequence length="80" mass="9141">MKRTDGSTDPISCAKAKTNGRRKLLKANSRRERRSCTTLTLVNKETRKSYQTPNMEAHKQEGAYTSPEREEDLKRTIGTL</sequence>
<name>A0A4C1VZP6_EUMVA</name>
<feature type="compositionally biased region" description="Basic and acidic residues" evidence="1">
    <location>
        <begin position="56"/>
        <end position="80"/>
    </location>
</feature>
<keyword evidence="3" id="KW-1185">Reference proteome</keyword>
<accession>A0A4C1VZP6</accession>
<evidence type="ECO:0000256" key="1">
    <source>
        <dbReference type="SAM" id="MobiDB-lite"/>
    </source>
</evidence>
<reference evidence="2 3" key="1">
    <citation type="journal article" date="2019" name="Commun. Biol.">
        <title>The bagworm genome reveals a unique fibroin gene that provides high tensile strength.</title>
        <authorList>
            <person name="Kono N."/>
            <person name="Nakamura H."/>
            <person name="Ohtoshi R."/>
            <person name="Tomita M."/>
            <person name="Numata K."/>
            <person name="Arakawa K."/>
        </authorList>
    </citation>
    <scope>NUCLEOTIDE SEQUENCE [LARGE SCALE GENOMIC DNA]</scope>
</reference>
<protein>
    <submittedName>
        <fullName evidence="2">Uncharacterized protein</fullName>
    </submittedName>
</protein>
<proteinExistence type="predicted"/>
<comment type="caution">
    <text evidence="2">The sequence shown here is derived from an EMBL/GenBank/DDBJ whole genome shotgun (WGS) entry which is preliminary data.</text>
</comment>
<evidence type="ECO:0000313" key="2">
    <source>
        <dbReference type="EMBL" id="GBP43719.1"/>
    </source>
</evidence>
<dbReference type="Proteomes" id="UP000299102">
    <property type="component" value="Unassembled WGS sequence"/>
</dbReference>
<dbReference type="AlphaFoldDB" id="A0A4C1VZP6"/>
<feature type="compositionally biased region" description="Polar residues" evidence="1">
    <location>
        <begin position="36"/>
        <end position="54"/>
    </location>
</feature>
<gene>
    <name evidence="2" type="ORF">EVAR_29700_1</name>
</gene>
<organism evidence="2 3">
    <name type="scientific">Eumeta variegata</name>
    <name type="common">Bagworm moth</name>
    <name type="synonym">Eumeta japonica</name>
    <dbReference type="NCBI Taxonomy" id="151549"/>
    <lineage>
        <taxon>Eukaryota</taxon>
        <taxon>Metazoa</taxon>
        <taxon>Ecdysozoa</taxon>
        <taxon>Arthropoda</taxon>
        <taxon>Hexapoda</taxon>
        <taxon>Insecta</taxon>
        <taxon>Pterygota</taxon>
        <taxon>Neoptera</taxon>
        <taxon>Endopterygota</taxon>
        <taxon>Lepidoptera</taxon>
        <taxon>Glossata</taxon>
        <taxon>Ditrysia</taxon>
        <taxon>Tineoidea</taxon>
        <taxon>Psychidae</taxon>
        <taxon>Oiketicinae</taxon>
        <taxon>Eumeta</taxon>
    </lineage>
</organism>